<reference evidence="13 14" key="1">
    <citation type="submission" date="2019-02" db="EMBL/GenBank/DDBJ databases">
        <title>Deep-cultivation of Planctomycetes and their phenomic and genomic characterization uncovers novel biology.</title>
        <authorList>
            <person name="Wiegand S."/>
            <person name="Jogler M."/>
            <person name="Boedeker C."/>
            <person name="Pinto D."/>
            <person name="Vollmers J."/>
            <person name="Rivas-Marin E."/>
            <person name="Kohn T."/>
            <person name="Peeters S.H."/>
            <person name="Heuer A."/>
            <person name="Rast P."/>
            <person name="Oberbeckmann S."/>
            <person name="Bunk B."/>
            <person name="Jeske O."/>
            <person name="Meyerdierks A."/>
            <person name="Storesund J.E."/>
            <person name="Kallscheuer N."/>
            <person name="Luecker S."/>
            <person name="Lage O.M."/>
            <person name="Pohl T."/>
            <person name="Merkel B.J."/>
            <person name="Hornburger P."/>
            <person name="Mueller R.-W."/>
            <person name="Bruemmer F."/>
            <person name="Labrenz M."/>
            <person name="Spormann A.M."/>
            <person name="Op Den Camp H."/>
            <person name="Overmann J."/>
            <person name="Amann R."/>
            <person name="Jetten M.S.M."/>
            <person name="Mascher T."/>
            <person name="Medema M.H."/>
            <person name="Devos D.P."/>
            <person name="Kaster A.-K."/>
            <person name="Ovreas L."/>
            <person name="Rohde M."/>
            <person name="Galperin M.Y."/>
            <person name="Jogler C."/>
        </authorList>
    </citation>
    <scope>NUCLEOTIDE SEQUENCE [LARGE SCALE GENOMIC DNA]</scope>
    <source>
        <strain evidence="13 14">Pan54</strain>
    </source>
</reference>
<protein>
    <recommendedName>
        <fullName evidence="12">Methylenetetrahydrofolate reductase</fullName>
        <ecNumber evidence="12">1.5.1.54</ecNumber>
    </recommendedName>
</protein>
<dbReference type="UniPathway" id="UPA00193"/>
<keyword evidence="5 12" id="KW-0285">Flavoprotein</keyword>
<keyword evidence="8" id="KW-0520">NAD</keyword>
<dbReference type="RefSeq" id="WP_146502157.1">
    <property type="nucleotide sequence ID" value="NZ_SJPG01000001.1"/>
</dbReference>
<dbReference type="SUPFAM" id="SSF51730">
    <property type="entry name" value="FAD-linked oxidoreductase"/>
    <property type="match status" value="1"/>
</dbReference>
<evidence type="ECO:0000256" key="8">
    <source>
        <dbReference type="ARBA" id="ARBA00023027"/>
    </source>
</evidence>
<evidence type="ECO:0000256" key="6">
    <source>
        <dbReference type="ARBA" id="ARBA00022827"/>
    </source>
</evidence>
<comment type="cofactor">
    <cofactor evidence="1 12">
        <name>FAD</name>
        <dbReference type="ChEBI" id="CHEBI:57692"/>
    </cofactor>
</comment>
<proteinExistence type="inferred from homology"/>
<evidence type="ECO:0000256" key="5">
    <source>
        <dbReference type="ARBA" id="ARBA00022630"/>
    </source>
</evidence>
<dbReference type="EMBL" id="SJPG01000001">
    <property type="protein sequence ID" value="TWT59986.1"/>
    <property type="molecule type" value="Genomic_DNA"/>
</dbReference>
<gene>
    <name evidence="13" type="primary">metF</name>
    <name evidence="13" type="ORF">Pan54_06970</name>
</gene>
<dbReference type="GO" id="GO:0071949">
    <property type="term" value="F:FAD binding"/>
    <property type="evidence" value="ECO:0007669"/>
    <property type="project" value="TreeGrafter"/>
</dbReference>
<comment type="pathway">
    <text evidence="10">Amino-acid biosynthesis; L-methionine biosynthesis via de novo pathway.</text>
</comment>
<keyword evidence="9" id="KW-0486">Methionine biosynthesis</keyword>
<dbReference type="PANTHER" id="PTHR45754">
    <property type="entry name" value="METHYLENETETRAHYDROFOLATE REDUCTASE"/>
    <property type="match status" value="1"/>
</dbReference>
<evidence type="ECO:0000256" key="3">
    <source>
        <dbReference type="ARBA" id="ARBA00006743"/>
    </source>
</evidence>
<keyword evidence="6 12" id="KW-0274">FAD</keyword>
<keyword evidence="4" id="KW-0028">Amino-acid biosynthesis</keyword>
<keyword evidence="7 12" id="KW-0560">Oxidoreductase</keyword>
<dbReference type="Proteomes" id="UP000316095">
    <property type="component" value="Unassembled WGS sequence"/>
</dbReference>
<comment type="caution">
    <text evidence="13">The sequence shown here is derived from an EMBL/GenBank/DDBJ whole genome shotgun (WGS) entry which is preliminary data.</text>
</comment>
<comment type="pathway">
    <text evidence="2 12">One-carbon metabolism; tetrahydrofolate interconversion.</text>
</comment>
<evidence type="ECO:0000256" key="7">
    <source>
        <dbReference type="ARBA" id="ARBA00023002"/>
    </source>
</evidence>
<dbReference type="CDD" id="cd00537">
    <property type="entry name" value="MTHFR"/>
    <property type="match status" value="1"/>
</dbReference>
<dbReference type="PANTHER" id="PTHR45754:SF3">
    <property type="entry name" value="METHYLENETETRAHYDROFOLATE REDUCTASE (NADPH)"/>
    <property type="match status" value="1"/>
</dbReference>
<evidence type="ECO:0000313" key="13">
    <source>
        <dbReference type="EMBL" id="TWT59986.1"/>
    </source>
</evidence>
<evidence type="ECO:0000256" key="2">
    <source>
        <dbReference type="ARBA" id="ARBA00004777"/>
    </source>
</evidence>
<evidence type="ECO:0000313" key="14">
    <source>
        <dbReference type="Proteomes" id="UP000316095"/>
    </source>
</evidence>
<name>A0A5C5XAE0_9PLAN</name>
<dbReference type="GO" id="GO:0009086">
    <property type="term" value="P:methionine biosynthetic process"/>
    <property type="evidence" value="ECO:0007669"/>
    <property type="project" value="UniProtKB-KW"/>
</dbReference>
<keyword evidence="14" id="KW-1185">Reference proteome</keyword>
<organism evidence="13 14">
    <name type="scientific">Rubinisphaera italica</name>
    <dbReference type="NCBI Taxonomy" id="2527969"/>
    <lineage>
        <taxon>Bacteria</taxon>
        <taxon>Pseudomonadati</taxon>
        <taxon>Planctomycetota</taxon>
        <taxon>Planctomycetia</taxon>
        <taxon>Planctomycetales</taxon>
        <taxon>Planctomycetaceae</taxon>
        <taxon>Rubinisphaera</taxon>
    </lineage>
</organism>
<evidence type="ECO:0000256" key="1">
    <source>
        <dbReference type="ARBA" id="ARBA00001974"/>
    </source>
</evidence>
<dbReference type="Pfam" id="PF02219">
    <property type="entry name" value="MTHFR"/>
    <property type="match status" value="1"/>
</dbReference>
<dbReference type="GO" id="GO:0005829">
    <property type="term" value="C:cytosol"/>
    <property type="evidence" value="ECO:0007669"/>
    <property type="project" value="InterPro"/>
</dbReference>
<dbReference type="OrthoDB" id="9812555at2"/>
<dbReference type="InterPro" id="IPR003171">
    <property type="entry name" value="Mehydrof_redctse-like"/>
</dbReference>
<sequence>MNRLPDLLKSDSPLISIEIFPPKTEKGDELLYETLDTLSKFEPKFISCTYGAGGTTQTRTLELCQHIQKTYEIPATAHFTCVGSSRDELIAWLDKAAAAGIQNIMALRGDAPKGETSFKAVEGGLSYANELVSLIRERHPNMGIGVAAYPEKHAECLDADLDLANLKRKIDAGADAAFTQLFFDNDLFFAFRDRYEKAGCAIPLIPGIMPITEFSRIKRITEMCGTAFPAELSARLENVQDDSEAQLEIGIEFAIAQCQELLENNVPGVHFYALNKSQACQRILEALKTA</sequence>
<dbReference type="GO" id="GO:0035999">
    <property type="term" value="P:tetrahydrofolate interconversion"/>
    <property type="evidence" value="ECO:0007669"/>
    <property type="project" value="UniProtKB-UniPathway"/>
</dbReference>
<evidence type="ECO:0000256" key="9">
    <source>
        <dbReference type="ARBA" id="ARBA00023167"/>
    </source>
</evidence>
<comment type="catalytic activity">
    <reaction evidence="11">
        <text>(6S)-5-methyl-5,6,7,8-tetrahydrofolate + NAD(+) = (6R)-5,10-methylene-5,6,7,8-tetrahydrofolate + NADH + H(+)</text>
        <dbReference type="Rhea" id="RHEA:19821"/>
        <dbReference type="ChEBI" id="CHEBI:15378"/>
        <dbReference type="ChEBI" id="CHEBI:15636"/>
        <dbReference type="ChEBI" id="CHEBI:18608"/>
        <dbReference type="ChEBI" id="CHEBI:57540"/>
        <dbReference type="ChEBI" id="CHEBI:57945"/>
        <dbReference type="EC" id="1.5.1.54"/>
    </reaction>
    <physiologicalReaction direction="right-to-left" evidence="11">
        <dbReference type="Rhea" id="RHEA:19823"/>
    </physiologicalReaction>
</comment>
<evidence type="ECO:0000256" key="10">
    <source>
        <dbReference type="ARBA" id="ARBA00034478"/>
    </source>
</evidence>
<accession>A0A5C5XAE0</accession>
<evidence type="ECO:0000256" key="12">
    <source>
        <dbReference type="RuleBase" id="RU003862"/>
    </source>
</evidence>
<evidence type="ECO:0000256" key="4">
    <source>
        <dbReference type="ARBA" id="ARBA00022605"/>
    </source>
</evidence>
<dbReference type="EC" id="1.5.1.54" evidence="12"/>
<dbReference type="NCBIfam" id="TIGR00676">
    <property type="entry name" value="fadh2"/>
    <property type="match status" value="1"/>
</dbReference>
<dbReference type="InterPro" id="IPR029041">
    <property type="entry name" value="FAD-linked_oxidoreductase-like"/>
</dbReference>
<comment type="similarity">
    <text evidence="3 12">Belongs to the methylenetetrahydrofolate reductase family.</text>
</comment>
<dbReference type="GO" id="GO:0106312">
    <property type="term" value="F:methylenetetrahydrofolate reductase (NADH) activity"/>
    <property type="evidence" value="ECO:0007669"/>
    <property type="project" value="UniProtKB-EC"/>
</dbReference>
<dbReference type="InterPro" id="IPR004620">
    <property type="entry name" value="MTHF_reductase_bac"/>
</dbReference>
<dbReference type="AlphaFoldDB" id="A0A5C5XAE0"/>
<evidence type="ECO:0000256" key="11">
    <source>
        <dbReference type="ARBA" id="ARBA00048628"/>
    </source>
</evidence>
<dbReference type="Gene3D" id="3.20.20.220">
    <property type="match status" value="1"/>
</dbReference>